<evidence type="ECO:0000313" key="2">
    <source>
        <dbReference type="EMBL" id="KAF3694492.1"/>
    </source>
</evidence>
<protein>
    <submittedName>
        <fullName evidence="2">Uncharacterized protein</fullName>
    </submittedName>
</protein>
<gene>
    <name evidence="2" type="ORF">EXN66_Car010168</name>
</gene>
<evidence type="ECO:0000256" key="1">
    <source>
        <dbReference type="SAM" id="Phobius"/>
    </source>
</evidence>
<reference evidence="2 3" key="1">
    <citation type="submission" date="2019-02" db="EMBL/GenBank/DDBJ databases">
        <title>Opniocepnalus argus genome.</title>
        <authorList>
            <person name="Zhou C."/>
            <person name="Xiao S."/>
        </authorList>
    </citation>
    <scope>NUCLEOTIDE SEQUENCE [LARGE SCALE GENOMIC DNA]</scope>
    <source>
        <strain evidence="2">OARG1902GOOAL</strain>
        <tissue evidence="2">Muscle</tissue>
    </source>
</reference>
<feature type="transmembrane region" description="Helical" evidence="1">
    <location>
        <begin position="161"/>
        <end position="183"/>
    </location>
</feature>
<reference evidence="3" key="2">
    <citation type="submission" date="2019-02" db="EMBL/GenBank/DDBJ databases">
        <title>Opniocepnalus argus Var Kimnra genome.</title>
        <authorList>
            <person name="Zhou C."/>
            <person name="Xiao S."/>
        </authorList>
    </citation>
    <scope>NUCLEOTIDE SEQUENCE [LARGE SCALE GENOMIC DNA]</scope>
</reference>
<dbReference type="AlphaFoldDB" id="A0A6G1PW59"/>
<keyword evidence="3" id="KW-1185">Reference proteome</keyword>
<dbReference type="EMBL" id="CM015721">
    <property type="protein sequence ID" value="KAF3694492.1"/>
    <property type="molecule type" value="Genomic_DNA"/>
</dbReference>
<name>A0A6G1PW59_CHAAH</name>
<proteinExistence type="predicted"/>
<keyword evidence="1" id="KW-1133">Transmembrane helix</keyword>
<accession>A0A6G1PW59</accession>
<organism evidence="2 3">
    <name type="scientific">Channa argus</name>
    <name type="common">Northern snakehead</name>
    <name type="synonym">Ophicephalus argus</name>
    <dbReference type="NCBI Taxonomy" id="215402"/>
    <lineage>
        <taxon>Eukaryota</taxon>
        <taxon>Metazoa</taxon>
        <taxon>Chordata</taxon>
        <taxon>Craniata</taxon>
        <taxon>Vertebrata</taxon>
        <taxon>Euteleostomi</taxon>
        <taxon>Actinopterygii</taxon>
        <taxon>Neopterygii</taxon>
        <taxon>Teleostei</taxon>
        <taxon>Neoteleostei</taxon>
        <taxon>Acanthomorphata</taxon>
        <taxon>Anabantaria</taxon>
        <taxon>Anabantiformes</taxon>
        <taxon>Channoidei</taxon>
        <taxon>Channidae</taxon>
        <taxon>Channa</taxon>
    </lineage>
</organism>
<keyword evidence="1" id="KW-0472">Membrane</keyword>
<keyword evidence="1" id="KW-0812">Transmembrane</keyword>
<dbReference type="Proteomes" id="UP000503349">
    <property type="component" value="Chromosome 10"/>
</dbReference>
<evidence type="ECO:0000313" key="3">
    <source>
        <dbReference type="Proteomes" id="UP000503349"/>
    </source>
</evidence>
<sequence length="239" mass="27017">MRRSRNAEMIPSSFNIIITIYLSLSYGFKVIQPQNRTVDPDGLVSISCEHNANVTSLIDVRLNRISLRDNKRTLLCQKAMHGCENVLIHSNNPQKWLFILLNVGQEAMNTLYECEFTLVENDLHETETGEPTRLLQGQQEPDQDCAPASQLPLAWQCGQQIWILIGVMALMFLCICVMACLYVKLRHTTGSEQLCESGLPQTAPPPQHRSNEEPENCIYVEMKKATQPRNLALESSIFG</sequence>